<evidence type="ECO:0000256" key="4">
    <source>
        <dbReference type="ARBA" id="ARBA00023163"/>
    </source>
</evidence>
<evidence type="ECO:0000256" key="1">
    <source>
        <dbReference type="ARBA" id="ARBA00005820"/>
    </source>
</evidence>
<feature type="non-terminal residue" evidence="7">
    <location>
        <position position="131"/>
    </location>
</feature>
<reference evidence="8" key="1">
    <citation type="journal article" date="2019" name="Int. J. Syst. Evol. Microbiol.">
        <title>The Global Catalogue of Microorganisms (GCM) 10K type strain sequencing project: providing services to taxonomists for standard genome sequencing and annotation.</title>
        <authorList>
            <consortium name="The Broad Institute Genomics Platform"/>
            <consortium name="The Broad Institute Genome Sequencing Center for Infectious Disease"/>
            <person name="Wu L."/>
            <person name="Ma J."/>
        </authorList>
    </citation>
    <scope>NUCLEOTIDE SEQUENCE [LARGE SCALE GENOMIC DNA]</scope>
    <source>
        <strain evidence="8">JCM 31486</strain>
    </source>
</reference>
<feature type="domain" description="OmpR/PhoB-type" evidence="6">
    <location>
        <begin position="1"/>
        <end position="86"/>
    </location>
</feature>
<gene>
    <name evidence="7" type="ORF">ACFQ1S_09990</name>
</gene>
<dbReference type="InterPro" id="IPR016032">
    <property type="entry name" value="Sig_transdc_resp-reg_C-effctor"/>
</dbReference>
<evidence type="ECO:0000256" key="5">
    <source>
        <dbReference type="PROSITE-ProRule" id="PRU01091"/>
    </source>
</evidence>
<feature type="DNA-binding region" description="OmpR/PhoB-type" evidence="5">
    <location>
        <begin position="1"/>
        <end position="86"/>
    </location>
</feature>
<keyword evidence="4" id="KW-0804">Transcription</keyword>
<dbReference type="PANTHER" id="PTHR35807:SF1">
    <property type="entry name" value="TRANSCRIPTIONAL REGULATOR REDD"/>
    <property type="match status" value="1"/>
</dbReference>
<organism evidence="7 8">
    <name type="scientific">Kibdelosporangium lantanae</name>
    <dbReference type="NCBI Taxonomy" id="1497396"/>
    <lineage>
        <taxon>Bacteria</taxon>
        <taxon>Bacillati</taxon>
        <taxon>Actinomycetota</taxon>
        <taxon>Actinomycetes</taxon>
        <taxon>Pseudonocardiales</taxon>
        <taxon>Pseudonocardiaceae</taxon>
        <taxon>Kibdelosporangium</taxon>
    </lineage>
</organism>
<dbReference type="InterPro" id="IPR051677">
    <property type="entry name" value="AfsR-DnrI-RedD_regulator"/>
</dbReference>
<protein>
    <submittedName>
        <fullName evidence="7">Winged helix-turn-helix domain-containing protein</fullName>
    </submittedName>
</protein>
<name>A0ABW3M581_9PSEU</name>
<keyword evidence="3 5" id="KW-0238">DNA-binding</keyword>
<comment type="similarity">
    <text evidence="1">Belongs to the AfsR/DnrI/RedD regulatory family.</text>
</comment>
<evidence type="ECO:0000256" key="3">
    <source>
        <dbReference type="ARBA" id="ARBA00023125"/>
    </source>
</evidence>
<dbReference type="InterPro" id="IPR001867">
    <property type="entry name" value="OmpR/PhoB-type_DNA-bd"/>
</dbReference>
<dbReference type="InterPro" id="IPR036388">
    <property type="entry name" value="WH-like_DNA-bd_sf"/>
</dbReference>
<dbReference type="InterPro" id="IPR005158">
    <property type="entry name" value="BTAD"/>
</dbReference>
<evidence type="ECO:0000259" key="6">
    <source>
        <dbReference type="PROSITE" id="PS51755"/>
    </source>
</evidence>
<dbReference type="PROSITE" id="PS51755">
    <property type="entry name" value="OMPR_PHOB"/>
    <property type="match status" value="1"/>
</dbReference>
<dbReference type="SMART" id="SM00862">
    <property type="entry name" value="Trans_reg_C"/>
    <property type="match status" value="1"/>
</dbReference>
<dbReference type="EMBL" id="JBHTIS010000439">
    <property type="protein sequence ID" value="MFD1045870.1"/>
    <property type="molecule type" value="Genomic_DNA"/>
</dbReference>
<dbReference type="InterPro" id="IPR011990">
    <property type="entry name" value="TPR-like_helical_dom_sf"/>
</dbReference>
<sequence length="131" mass="14400">MRFRLLGALQVGDTRIAADKQRTVLAMLLVHAGHVMPVSSIIQELWGDEPPRSAGPNLRSYVMQLRRLLPADCQLTTTRAGYSLRIAPDDLDIPVFEKLATQGRYALSQSDMPTANTAFQAALALWRGPVA</sequence>
<accession>A0ABW3M581</accession>
<dbReference type="PANTHER" id="PTHR35807">
    <property type="entry name" value="TRANSCRIPTIONAL REGULATOR REDD-RELATED"/>
    <property type="match status" value="1"/>
</dbReference>
<dbReference type="Pfam" id="PF03704">
    <property type="entry name" value="BTAD"/>
    <property type="match status" value="1"/>
</dbReference>
<keyword evidence="2" id="KW-0805">Transcription regulation</keyword>
<dbReference type="SUPFAM" id="SSF46894">
    <property type="entry name" value="C-terminal effector domain of the bipartite response regulators"/>
    <property type="match status" value="1"/>
</dbReference>
<evidence type="ECO:0000256" key="2">
    <source>
        <dbReference type="ARBA" id="ARBA00023015"/>
    </source>
</evidence>
<keyword evidence="8" id="KW-1185">Reference proteome</keyword>
<evidence type="ECO:0000313" key="7">
    <source>
        <dbReference type="EMBL" id="MFD1045870.1"/>
    </source>
</evidence>
<dbReference type="Pfam" id="PF00486">
    <property type="entry name" value="Trans_reg_C"/>
    <property type="match status" value="1"/>
</dbReference>
<dbReference type="Proteomes" id="UP001597045">
    <property type="component" value="Unassembled WGS sequence"/>
</dbReference>
<proteinExistence type="inferred from homology"/>
<dbReference type="Gene3D" id="1.10.10.10">
    <property type="entry name" value="Winged helix-like DNA-binding domain superfamily/Winged helix DNA-binding domain"/>
    <property type="match status" value="1"/>
</dbReference>
<dbReference type="Gene3D" id="1.25.40.10">
    <property type="entry name" value="Tetratricopeptide repeat domain"/>
    <property type="match status" value="1"/>
</dbReference>
<comment type="caution">
    <text evidence="7">The sequence shown here is derived from an EMBL/GenBank/DDBJ whole genome shotgun (WGS) entry which is preliminary data.</text>
</comment>
<evidence type="ECO:0000313" key="8">
    <source>
        <dbReference type="Proteomes" id="UP001597045"/>
    </source>
</evidence>